<name>A0A1D1W9H7_RAMVA</name>
<dbReference type="InterPro" id="IPR042563">
    <property type="entry name" value="Ribosomal_protein_eS8_euk"/>
</dbReference>
<reference evidence="7 8" key="1">
    <citation type="journal article" date="2016" name="Nat. Commun.">
        <title>Extremotolerant tardigrade genome and improved radiotolerance of human cultured cells by tardigrade-unique protein.</title>
        <authorList>
            <person name="Hashimoto T."/>
            <person name="Horikawa D.D."/>
            <person name="Saito Y."/>
            <person name="Kuwahara H."/>
            <person name="Kozuka-Hata H."/>
            <person name="Shin-I T."/>
            <person name="Minakuchi Y."/>
            <person name="Ohishi K."/>
            <person name="Motoyama A."/>
            <person name="Aizu T."/>
            <person name="Enomoto A."/>
            <person name="Kondo K."/>
            <person name="Tanaka S."/>
            <person name="Hara Y."/>
            <person name="Koshikawa S."/>
            <person name="Sagara H."/>
            <person name="Miura T."/>
            <person name="Yokobori S."/>
            <person name="Miyagawa K."/>
            <person name="Suzuki Y."/>
            <person name="Kubo T."/>
            <person name="Oyama M."/>
            <person name="Kohara Y."/>
            <person name="Fujiyama A."/>
            <person name="Arakawa K."/>
            <person name="Katayama T."/>
            <person name="Toyoda A."/>
            <person name="Kunieda T."/>
        </authorList>
    </citation>
    <scope>NUCLEOTIDE SEQUENCE [LARGE SCALE GENOMIC DNA]</scope>
    <source>
        <strain evidence="7 8">YOKOZUNA-1</strain>
    </source>
</reference>
<evidence type="ECO:0000256" key="6">
    <source>
        <dbReference type="SAM" id="MobiDB-lite"/>
    </source>
</evidence>
<gene>
    <name evidence="7" type="primary">RvY_19496-0</name>
    <name evidence="7" type="synonym">RvY_19496.0</name>
    <name evidence="7" type="ORF">RvY_19496</name>
</gene>
<evidence type="ECO:0000313" key="8">
    <source>
        <dbReference type="Proteomes" id="UP000186922"/>
    </source>
</evidence>
<sequence>FSDVTRKCRIVDVVYNASNNELVRTKTLVKNAIVTVDATPYRTWYEAHFGIPLGRKKGSKLSEAEEKNLNKDRKGKSLKKQKAREAFSKVEQHLEDQFAGGRLLACITSRPGQVGRCDGYILEGRELDFYMRKLKSRKGK</sequence>
<dbReference type="FunFam" id="1.10.168.20:FF:000001">
    <property type="entry name" value="40S ribosomal protein S8"/>
    <property type="match status" value="1"/>
</dbReference>
<accession>A0A1D1W9H7</accession>
<keyword evidence="8" id="KW-1185">Reference proteome</keyword>
<organism evidence="7 8">
    <name type="scientific">Ramazzottius varieornatus</name>
    <name type="common">Water bear</name>
    <name type="synonym">Tardigrade</name>
    <dbReference type="NCBI Taxonomy" id="947166"/>
    <lineage>
        <taxon>Eukaryota</taxon>
        <taxon>Metazoa</taxon>
        <taxon>Ecdysozoa</taxon>
        <taxon>Tardigrada</taxon>
        <taxon>Eutardigrada</taxon>
        <taxon>Parachela</taxon>
        <taxon>Hypsibioidea</taxon>
        <taxon>Ramazzottiidae</taxon>
        <taxon>Ramazzottius</taxon>
    </lineage>
</organism>
<dbReference type="Proteomes" id="UP000186922">
    <property type="component" value="Unassembled WGS sequence"/>
</dbReference>
<evidence type="ECO:0000256" key="2">
    <source>
        <dbReference type="ARBA" id="ARBA00022980"/>
    </source>
</evidence>
<comment type="similarity">
    <text evidence="1">Belongs to the eukaryotic ribosomal protein eS8 family.</text>
</comment>
<evidence type="ECO:0000256" key="4">
    <source>
        <dbReference type="ARBA" id="ARBA00035277"/>
    </source>
</evidence>
<dbReference type="GO" id="GO:0003735">
    <property type="term" value="F:structural constituent of ribosome"/>
    <property type="evidence" value="ECO:0007669"/>
    <property type="project" value="InterPro"/>
</dbReference>
<feature type="non-terminal residue" evidence="7">
    <location>
        <position position="1"/>
    </location>
</feature>
<dbReference type="InterPro" id="IPR022309">
    <property type="entry name" value="Ribosomal_Se8/biogenesis_NSA2"/>
</dbReference>
<dbReference type="Gene3D" id="3.10.290.70">
    <property type="match status" value="1"/>
</dbReference>
<keyword evidence="2" id="KW-0689">Ribosomal protein</keyword>
<dbReference type="EMBL" id="BDGG01000109">
    <property type="protein sequence ID" value="GAV10010.1"/>
    <property type="molecule type" value="Genomic_DNA"/>
</dbReference>
<evidence type="ECO:0000256" key="1">
    <source>
        <dbReference type="ARBA" id="ARBA00005257"/>
    </source>
</evidence>
<dbReference type="PANTHER" id="PTHR10394">
    <property type="entry name" value="40S RIBOSOMAL PROTEIN S8"/>
    <property type="match status" value="1"/>
</dbReference>
<dbReference type="GO" id="GO:0006412">
    <property type="term" value="P:translation"/>
    <property type="evidence" value="ECO:0007669"/>
    <property type="project" value="InterPro"/>
</dbReference>
<evidence type="ECO:0000313" key="7">
    <source>
        <dbReference type="EMBL" id="GAV10010.1"/>
    </source>
</evidence>
<dbReference type="InterPro" id="IPR001047">
    <property type="entry name" value="Ribosomal_eS8"/>
</dbReference>
<comment type="caution">
    <text evidence="7">The sequence shown here is derived from an EMBL/GenBank/DDBJ whole genome shotgun (WGS) entry which is preliminary data.</text>
</comment>
<evidence type="ECO:0000256" key="3">
    <source>
        <dbReference type="ARBA" id="ARBA00023274"/>
    </source>
</evidence>
<feature type="compositionally biased region" description="Basic and acidic residues" evidence="6">
    <location>
        <begin position="60"/>
        <end position="72"/>
    </location>
</feature>
<dbReference type="Gene3D" id="1.10.168.20">
    <property type="entry name" value="Ribosomal protein S8e, subdomain"/>
    <property type="match status" value="1"/>
</dbReference>
<dbReference type="OrthoDB" id="1703270at2759"/>
<dbReference type="STRING" id="947166.A0A1D1W9H7"/>
<protein>
    <recommendedName>
        <fullName evidence="4">Small ribosomal subunit protein eS8</fullName>
    </recommendedName>
    <alternativeName>
        <fullName evidence="5">40S ribosomal protein S8</fullName>
    </alternativeName>
</protein>
<dbReference type="AlphaFoldDB" id="A0A1D1W9H7"/>
<dbReference type="GO" id="GO:0005840">
    <property type="term" value="C:ribosome"/>
    <property type="evidence" value="ECO:0007669"/>
    <property type="project" value="UniProtKB-KW"/>
</dbReference>
<dbReference type="GO" id="GO:1990904">
    <property type="term" value="C:ribonucleoprotein complex"/>
    <property type="evidence" value="ECO:0007669"/>
    <property type="project" value="UniProtKB-KW"/>
</dbReference>
<keyword evidence="3" id="KW-0687">Ribonucleoprotein</keyword>
<dbReference type="Pfam" id="PF01201">
    <property type="entry name" value="Ribosomal_S8e"/>
    <property type="match status" value="1"/>
</dbReference>
<feature type="region of interest" description="Disordered" evidence="6">
    <location>
        <begin position="57"/>
        <end position="82"/>
    </location>
</feature>
<proteinExistence type="inferred from homology"/>
<evidence type="ECO:0000256" key="5">
    <source>
        <dbReference type="ARBA" id="ARBA00035409"/>
    </source>
</evidence>
<feature type="compositionally biased region" description="Basic residues" evidence="6">
    <location>
        <begin position="73"/>
        <end position="82"/>
    </location>
</feature>